<evidence type="ECO:0000256" key="2">
    <source>
        <dbReference type="ARBA" id="ARBA00004418"/>
    </source>
</evidence>
<comment type="similarity">
    <text evidence="3">In the N-terminal section; belongs to the FlgJ family.</text>
</comment>
<keyword evidence="8 13" id="KW-0378">Hydrolase</keyword>
<dbReference type="GO" id="GO:0042597">
    <property type="term" value="C:periplasmic space"/>
    <property type="evidence" value="ECO:0007669"/>
    <property type="project" value="UniProtKB-SubCell"/>
</dbReference>
<proteinExistence type="inferred from homology"/>
<dbReference type="GO" id="GO:0044780">
    <property type="term" value="P:bacterial-type flagellum assembly"/>
    <property type="evidence" value="ECO:0007669"/>
    <property type="project" value="InterPro"/>
</dbReference>
<dbReference type="PANTHER" id="PTHR33308">
    <property type="entry name" value="PEPTIDOGLYCAN HYDROLASE FLGJ"/>
    <property type="match status" value="1"/>
</dbReference>
<reference evidence="13 14" key="1">
    <citation type="submission" date="2019-08" db="EMBL/GenBank/DDBJ databases">
        <authorList>
            <person name="Guy L."/>
        </authorList>
    </citation>
    <scope>NUCLEOTIDE SEQUENCE [LARGE SCALE GENOMIC DNA]</scope>
    <source>
        <strain evidence="13 14">SGT-108</strain>
    </source>
</reference>
<evidence type="ECO:0000256" key="10">
    <source>
        <dbReference type="ARBA" id="ARBA00023316"/>
    </source>
</evidence>
<dbReference type="GO" id="GO:0004040">
    <property type="term" value="F:amidase activity"/>
    <property type="evidence" value="ECO:0007669"/>
    <property type="project" value="InterPro"/>
</dbReference>
<evidence type="ECO:0000256" key="8">
    <source>
        <dbReference type="ARBA" id="ARBA00022801"/>
    </source>
</evidence>
<dbReference type="SMART" id="SM00047">
    <property type="entry name" value="LYZ2"/>
    <property type="match status" value="1"/>
</dbReference>
<feature type="domain" description="Mannosyl-glycoprotein endo-beta-N-acetylglucosamidase-like" evidence="12">
    <location>
        <begin position="152"/>
        <end position="315"/>
    </location>
</feature>
<evidence type="ECO:0000313" key="13">
    <source>
        <dbReference type="EMBL" id="VVC77087.1"/>
    </source>
</evidence>
<evidence type="ECO:0000256" key="11">
    <source>
        <dbReference type="ARBA" id="ARBA00030835"/>
    </source>
</evidence>
<dbReference type="AlphaFoldDB" id="A0A5E4PL07"/>
<evidence type="ECO:0000256" key="9">
    <source>
        <dbReference type="ARBA" id="ARBA00023295"/>
    </source>
</evidence>
<dbReference type="PRINTS" id="PR01002">
    <property type="entry name" value="FLGFLGJ"/>
</dbReference>
<dbReference type="Pfam" id="PF01832">
    <property type="entry name" value="Glucosaminidase"/>
    <property type="match status" value="1"/>
</dbReference>
<evidence type="ECO:0000256" key="1">
    <source>
        <dbReference type="ARBA" id="ARBA00002954"/>
    </source>
</evidence>
<gene>
    <name evidence="13" type="primary">flgJ</name>
    <name evidence="13" type="ORF">AQUSIP_24140</name>
</gene>
<comment type="function">
    <text evidence="1">Flagellum-specific muramidase which hydrolyzes the peptidoglycan layer to assemble the rod structure in the periplasmic space.</text>
</comment>
<evidence type="ECO:0000256" key="4">
    <source>
        <dbReference type="ARBA" id="ARBA00007974"/>
    </source>
</evidence>
<comment type="subcellular location">
    <subcellularLocation>
        <location evidence="2">Periplasm</location>
    </subcellularLocation>
</comment>
<dbReference type="KEGG" id="asip:AQUSIP_24140"/>
<dbReference type="RefSeq" id="WP_172622870.1">
    <property type="nucleotide sequence ID" value="NZ_LR699120.1"/>
</dbReference>
<evidence type="ECO:0000313" key="14">
    <source>
        <dbReference type="Proteomes" id="UP000324194"/>
    </source>
</evidence>
<dbReference type="Gene3D" id="1.10.530.10">
    <property type="match status" value="1"/>
</dbReference>
<dbReference type="EMBL" id="LR699120">
    <property type="protein sequence ID" value="VVC77087.1"/>
    <property type="molecule type" value="Genomic_DNA"/>
</dbReference>
<evidence type="ECO:0000259" key="12">
    <source>
        <dbReference type="SMART" id="SM00047"/>
    </source>
</evidence>
<keyword evidence="9" id="KW-0326">Glycosidase</keyword>
<keyword evidence="14" id="KW-1185">Reference proteome</keyword>
<keyword evidence="6" id="KW-0574">Periplasm</keyword>
<accession>A0A5E4PL07</accession>
<evidence type="ECO:0000256" key="5">
    <source>
        <dbReference type="ARBA" id="ARBA00013433"/>
    </source>
</evidence>
<dbReference type="GO" id="GO:0071973">
    <property type="term" value="P:bacterial-type flagellum-dependent cell motility"/>
    <property type="evidence" value="ECO:0007669"/>
    <property type="project" value="TreeGrafter"/>
</dbReference>
<dbReference type="InterPro" id="IPR002901">
    <property type="entry name" value="MGlyc_endo_b_GlcNAc-like_dom"/>
</dbReference>
<comment type="similarity">
    <text evidence="4">In the C-terminal section; belongs to the glycosyl hydrolase 73 family.</text>
</comment>
<evidence type="ECO:0000256" key="7">
    <source>
        <dbReference type="ARBA" id="ARBA00022795"/>
    </source>
</evidence>
<organism evidence="13 14">
    <name type="scientific">Aquicella siphonis</name>
    <dbReference type="NCBI Taxonomy" id="254247"/>
    <lineage>
        <taxon>Bacteria</taxon>
        <taxon>Pseudomonadati</taxon>
        <taxon>Pseudomonadota</taxon>
        <taxon>Gammaproteobacteria</taxon>
        <taxon>Legionellales</taxon>
        <taxon>Coxiellaceae</taxon>
        <taxon>Aquicella</taxon>
    </lineage>
</organism>
<dbReference type="Proteomes" id="UP000324194">
    <property type="component" value="Chromosome 2"/>
</dbReference>
<keyword evidence="7" id="KW-1005">Bacterial flagellum biogenesis</keyword>
<dbReference type="NCBIfam" id="TIGR02541">
    <property type="entry name" value="flagell_FlgJ"/>
    <property type="match status" value="1"/>
</dbReference>
<keyword evidence="10" id="KW-0961">Cell wall biogenesis/degradation</keyword>
<sequence length="322" mass="36353">MIDKIANDARVYTDIQSLERLRYASNKNPDMAKKEVAQQFESMMMQIVLRSMRDANKAFSSGLLDNDQMDFYQDMLDKQLSMLTSGNGTGFAQMVETNINQQYKAQQPAADLIANQRAEAAMHENIHVKPLFDIDRTSNNPGSATIVSKYEKLPPASHKQTPFNSQDEFVKTLWSAAKSAAKSIGVDPKILLAQAALETNWGKKILPGNHEQSSFNLFNIKADPSWNKQTTLMSTLEQKDGILTREKAAFRSYDSFIDSFHDYVQFLKQNSRYSDALNKASDPHRFIQALQEAGFATDKNYADKILKIFSSHTFKAIVAKLE</sequence>
<dbReference type="GO" id="GO:0016798">
    <property type="term" value="F:hydrolase activity, acting on glycosyl bonds"/>
    <property type="evidence" value="ECO:0007669"/>
    <property type="project" value="UniProtKB-KW"/>
</dbReference>
<dbReference type="InterPro" id="IPR051056">
    <property type="entry name" value="Glycosyl_Hydrolase_73"/>
</dbReference>
<dbReference type="PANTHER" id="PTHR33308:SF9">
    <property type="entry name" value="PEPTIDOGLYCAN HYDROLASE FLGJ"/>
    <property type="match status" value="1"/>
</dbReference>
<protein>
    <recommendedName>
        <fullName evidence="5">Peptidoglycan hydrolase FlgJ</fullName>
    </recommendedName>
    <alternativeName>
        <fullName evidence="11">Muramidase FlgJ</fullName>
    </alternativeName>
</protein>
<dbReference type="InterPro" id="IPR019301">
    <property type="entry name" value="Flagellar_prot_FlgJ_N"/>
</dbReference>
<evidence type="ECO:0000256" key="3">
    <source>
        <dbReference type="ARBA" id="ARBA00006880"/>
    </source>
</evidence>
<dbReference type="GO" id="GO:0071555">
    <property type="term" value="P:cell wall organization"/>
    <property type="evidence" value="ECO:0007669"/>
    <property type="project" value="UniProtKB-KW"/>
</dbReference>
<dbReference type="InterPro" id="IPR013377">
    <property type="entry name" value="FlgJ"/>
</dbReference>
<name>A0A5E4PL07_9COXI</name>
<evidence type="ECO:0000256" key="6">
    <source>
        <dbReference type="ARBA" id="ARBA00022764"/>
    </source>
</evidence>
<dbReference type="Pfam" id="PF10135">
    <property type="entry name" value="Rod-binding"/>
    <property type="match status" value="1"/>
</dbReference>
<dbReference type="Gene3D" id="2.10.70.40">
    <property type="entry name" value="peptidoglycan hydrolase"/>
    <property type="match status" value="1"/>
</dbReference>